<comment type="caution">
    <text evidence="2">The sequence shown here is derived from an EMBL/GenBank/DDBJ whole genome shotgun (WGS) entry which is preliminary data.</text>
</comment>
<name>X1DZZ0_9ZZZZ</name>
<evidence type="ECO:0000313" key="1">
    <source>
        <dbReference type="EMBL" id="GAG65567.1"/>
    </source>
</evidence>
<dbReference type="EMBL" id="BART01002648">
    <property type="protein sequence ID" value="GAG65567.1"/>
    <property type="molecule type" value="Genomic_DNA"/>
</dbReference>
<organism evidence="2">
    <name type="scientific">marine sediment metagenome</name>
    <dbReference type="NCBI Taxonomy" id="412755"/>
    <lineage>
        <taxon>unclassified sequences</taxon>
        <taxon>metagenomes</taxon>
        <taxon>ecological metagenomes</taxon>
    </lineage>
</organism>
<gene>
    <name evidence="1" type="ORF">S01H4_07918</name>
    <name evidence="2" type="ORF">S03H2_02532</name>
    <name evidence="3" type="ORF">S06H3_50700</name>
</gene>
<dbReference type="Pfam" id="PF04519">
    <property type="entry name" value="Bactofilin"/>
    <property type="match status" value="1"/>
</dbReference>
<proteinExistence type="predicted"/>
<sequence length="141" mass="15034">MLSRRSTEIKGSKNITIIAEGVKVEGKINCPGSARIDGAVNGEITIEKEVIIGKEGKVEANIRTKNAVIAGTYKGDMIASGEVEITTTGKFIGNLTQKDALLTIAKGGLFKGESLISSNADIFKLKDKKKDIDDAQKVNKI</sequence>
<dbReference type="PANTHER" id="PTHR35024:SF4">
    <property type="entry name" value="POLYMER-FORMING CYTOSKELETAL PROTEIN"/>
    <property type="match status" value="1"/>
</dbReference>
<evidence type="ECO:0000313" key="3">
    <source>
        <dbReference type="EMBL" id="GAI32589.1"/>
    </source>
</evidence>
<dbReference type="EMBL" id="BARU01000856">
    <property type="protein sequence ID" value="GAH25857.1"/>
    <property type="molecule type" value="Genomic_DNA"/>
</dbReference>
<dbReference type="PANTHER" id="PTHR35024">
    <property type="entry name" value="HYPOTHETICAL CYTOSOLIC PROTEIN"/>
    <property type="match status" value="1"/>
</dbReference>
<dbReference type="InterPro" id="IPR007607">
    <property type="entry name" value="BacA/B"/>
</dbReference>
<evidence type="ECO:0000313" key="2">
    <source>
        <dbReference type="EMBL" id="GAH25857.1"/>
    </source>
</evidence>
<accession>X1DZZ0</accession>
<dbReference type="EMBL" id="BARV01032124">
    <property type="protein sequence ID" value="GAI32589.1"/>
    <property type="molecule type" value="Genomic_DNA"/>
</dbReference>
<reference evidence="2" key="1">
    <citation type="journal article" date="2014" name="Front. Microbiol.">
        <title>High frequency of phylogenetically diverse reductive dehalogenase-homologous genes in deep subseafloor sedimentary metagenomes.</title>
        <authorList>
            <person name="Kawai M."/>
            <person name="Futagami T."/>
            <person name="Toyoda A."/>
            <person name="Takaki Y."/>
            <person name="Nishi S."/>
            <person name="Hori S."/>
            <person name="Arai W."/>
            <person name="Tsubouchi T."/>
            <person name="Morono Y."/>
            <person name="Uchiyama I."/>
            <person name="Ito T."/>
            <person name="Fujiyama A."/>
            <person name="Inagaki F."/>
            <person name="Takami H."/>
        </authorList>
    </citation>
    <scope>NUCLEOTIDE SEQUENCE</scope>
    <source>
        <strain evidence="2">Expedition CK06-06</strain>
    </source>
</reference>
<protein>
    <recommendedName>
        <fullName evidence="4">Cell shape determination protein CcmA</fullName>
    </recommendedName>
</protein>
<dbReference type="AlphaFoldDB" id="X1DZZ0"/>
<evidence type="ECO:0008006" key="4">
    <source>
        <dbReference type="Google" id="ProtNLM"/>
    </source>
</evidence>